<evidence type="ECO:0000313" key="2">
    <source>
        <dbReference type="Proteomes" id="UP001157418"/>
    </source>
</evidence>
<reference evidence="1 2" key="1">
    <citation type="submission" date="2022-01" db="EMBL/GenBank/DDBJ databases">
        <authorList>
            <person name="Xiong W."/>
            <person name="Schranz E."/>
        </authorList>
    </citation>
    <scope>NUCLEOTIDE SEQUENCE [LARGE SCALE GENOMIC DNA]</scope>
</reference>
<protein>
    <submittedName>
        <fullName evidence="1">Uncharacterized protein</fullName>
    </submittedName>
</protein>
<dbReference type="Proteomes" id="UP001157418">
    <property type="component" value="Unassembled WGS sequence"/>
</dbReference>
<gene>
    <name evidence="1" type="ORF">LVIROSA_LOCUS22531</name>
</gene>
<dbReference type="AlphaFoldDB" id="A0AAU9NEA8"/>
<dbReference type="EMBL" id="CAKMRJ010004445">
    <property type="protein sequence ID" value="CAH1436140.1"/>
    <property type="molecule type" value="Genomic_DNA"/>
</dbReference>
<accession>A0AAU9NEA8</accession>
<keyword evidence="2" id="KW-1185">Reference proteome</keyword>
<comment type="caution">
    <text evidence="1">The sequence shown here is derived from an EMBL/GenBank/DDBJ whole genome shotgun (WGS) entry which is preliminary data.</text>
</comment>
<evidence type="ECO:0000313" key="1">
    <source>
        <dbReference type="EMBL" id="CAH1436140.1"/>
    </source>
</evidence>
<sequence length="129" mass="14623">MQTEAYKSVLEQMLVQHVFPEFSSLMGHIRAKLHGFQYVLTRLFHCVLSLKHVKAAAFWKCMNTAEEEDEADDDSGTFAVGCLSAISTVLDSSDVKASRVLIATRSEGTEAREFHNQNQFNIHRLVFEE</sequence>
<organism evidence="1 2">
    <name type="scientific">Lactuca virosa</name>
    <dbReference type="NCBI Taxonomy" id="75947"/>
    <lineage>
        <taxon>Eukaryota</taxon>
        <taxon>Viridiplantae</taxon>
        <taxon>Streptophyta</taxon>
        <taxon>Embryophyta</taxon>
        <taxon>Tracheophyta</taxon>
        <taxon>Spermatophyta</taxon>
        <taxon>Magnoliopsida</taxon>
        <taxon>eudicotyledons</taxon>
        <taxon>Gunneridae</taxon>
        <taxon>Pentapetalae</taxon>
        <taxon>asterids</taxon>
        <taxon>campanulids</taxon>
        <taxon>Asterales</taxon>
        <taxon>Asteraceae</taxon>
        <taxon>Cichorioideae</taxon>
        <taxon>Cichorieae</taxon>
        <taxon>Lactucinae</taxon>
        <taxon>Lactuca</taxon>
    </lineage>
</organism>
<name>A0AAU9NEA8_9ASTR</name>
<proteinExistence type="predicted"/>